<keyword evidence="10" id="KW-1185">Reference proteome</keyword>
<keyword evidence="5 6" id="KW-0472">Membrane</keyword>
<dbReference type="EMBL" id="SGIT01000002">
    <property type="protein sequence ID" value="RZF60057.1"/>
    <property type="molecule type" value="Genomic_DNA"/>
</dbReference>
<protein>
    <submittedName>
        <fullName evidence="9">FtsX-like permease family protein</fullName>
    </submittedName>
</protein>
<evidence type="ECO:0000313" key="9">
    <source>
        <dbReference type="EMBL" id="RZF60057.1"/>
    </source>
</evidence>
<comment type="caution">
    <text evidence="9">The sequence shown here is derived from an EMBL/GenBank/DDBJ whole genome shotgun (WGS) entry which is preliminary data.</text>
</comment>
<evidence type="ECO:0000256" key="5">
    <source>
        <dbReference type="ARBA" id="ARBA00023136"/>
    </source>
</evidence>
<proteinExistence type="predicted"/>
<name>A0A4Q6XTX7_9SPHI</name>
<comment type="subcellular location">
    <subcellularLocation>
        <location evidence="1">Cell membrane</location>
        <topology evidence="1">Multi-pass membrane protein</topology>
    </subcellularLocation>
</comment>
<dbReference type="GO" id="GO:0005886">
    <property type="term" value="C:plasma membrane"/>
    <property type="evidence" value="ECO:0007669"/>
    <property type="project" value="UniProtKB-SubCell"/>
</dbReference>
<evidence type="ECO:0000256" key="2">
    <source>
        <dbReference type="ARBA" id="ARBA00022475"/>
    </source>
</evidence>
<dbReference type="InterPro" id="IPR025857">
    <property type="entry name" value="MacB_PCD"/>
</dbReference>
<evidence type="ECO:0000259" key="7">
    <source>
        <dbReference type="Pfam" id="PF02687"/>
    </source>
</evidence>
<keyword evidence="2" id="KW-1003">Cell membrane</keyword>
<dbReference type="GO" id="GO:0022857">
    <property type="term" value="F:transmembrane transporter activity"/>
    <property type="evidence" value="ECO:0007669"/>
    <property type="project" value="TreeGrafter"/>
</dbReference>
<dbReference type="Pfam" id="PF12704">
    <property type="entry name" value="MacB_PCD"/>
    <property type="match status" value="1"/>
</dbReference>
<dbReference type="Pfam" id="PF02687">
    <property type="entry name" value="FtsX"/>
    <property type="match status" value="1"/>
</dbReference>
<dbReference type="AlphaFoldDB" id="A0A4Q6XTX7"/>
<feature type="domain" description="ABC3 transporter permease C-terminal" evidence="7">
    <location>
        <begin position="295"/>
        <end position="408"/>
    </location>
</feature>
<evidence type="ECO:0000256" key="3">
    <source>
        <dbReference type="ARBA" id="ARBA00022692"/>
    </source>
</evidence>
<evidence type="ECO:0000256" key="6">
    <source>
        <dbReference type="SAM" id="Phobius"/>
    </source>
</evidence>
<dbReference type="PANTHER" id="PTHR30572">
    <property type="entry name" value="MEMBRANE COMPONENT OF TRANSPORTER-RELATED"/>
    <property type="match status" value="1"/>
</dbReference>
<evidence type="ECO:0000313" key="10">
    <source>
        <dbReference type="Proteomes" id="UP000292855"/>
    </source>
</evidence>
<gene>
    <name evidence="9" type="ORF">EWE74_13125</name>
</gene>
<evidence type="ECO:0000256" key="1">
    <source>
        <dbReference type="ARBA" id="ARBA00004651"/>
    </source>
</evidence>
<feature type="transmembrane region" description="Helical" evidence="6">
    <location>
        <begin position="344"/>
        <end position="372"/>
    </location>
</feature>
<dbReference type="PANTHER" id="PTHR30572:SF15">
    <property type="entry name" value="ABC TRANSPORTER PERMEASE"/>
    <property type="match status" value="1"/>
</dbReference>
<organism evidence="9 10">
    <name type="scientific">Sphingobacterium corticibacterium</name>
    <dbReference type="NCBI Taxonomy" id="2484746"/>
    <lineage>
        <taxon>Bacteria</taxon>
        <taxon>Pseudomonadati</taxon>
        <taxon>Bacteroidota</taxon>
        <taxon>Sphingobacteriia</taxon>
        <taxon>Sphingobacteriales</taxon>
        <taxon>Sphingobacteriaceae</taxon>
        <taxon>Sphingobacterium</taxon>
    </lineage>
</organism>
<dbReference type="RefSeq" id="WP_130141975.1">
    <property type="nucleotide sequence ID" value="NZ_SGIT01000002.1"/>
</dbReference>
<evidence type="ECO:0000259" key="8">
    <source>
        <dbReference type="Pfam" id="PF12704"/>
    </source>
</evidence>
<dbReference type="InterPro" id="IPR050250">
    <property type="entry name" value="Macrolide_Exporter_MacB"/>
</dbReference>
<dbReference type="Proteomes" id="UP000292855">
    <property type="component" value="Unassembled WGS sequence"/>
</dbReference>
<evidence type="ECO:0000256" key="4">
    <source>
        <dbReference type="ARBA" id="ARBA00022989"/>
    </source>
</evidence>
<dbReference type="OrthoDB" id="9770036at2"/>
<accession>A0A4Q6XTX7</accession>
<sequence length="415" mass="44652">MSVNMSYRENVKLALQSIVSNKLRTFLTALIIAIGIMALIGVLTSIDAMQSSLTNSFSSMGSNSFNIRNRGVNVRIGDSGSQAKVFPSITYRDAILFKERFDYNAIISLSANVTWGATAKYVAEKTNPNIGVIGVDDNYLQTSGYKLSDGRDFTMQDVENASSVVIIGEEVKGKLFKNRKNPIGEYITIGGERFTVIGVLESKGSSAGFGSDKTCFIPLSRGRAMMTQGNPSYVITVMTTDPYKMEGAEGEAIATFRKIRGLTAKQTNDFEIVKSDAVAQMLMQNLAYVTLGAVVIAFITLVGASIGLMNIMLVSVTERTREIGVRKAIGATPAVIRKQFLMEAIVICVLGGIVGVIVGIAIGNLLALALGADFIIPWKWMVLGMSVCVGVGMLSGYYPASKASKLDPVDALRYE</sequence>
<feature type="domain" description="MacB-like periplasmic core" evidence="8">
    <location>
        <begin position="25"/>
        <end position="251"/>
    </location>
</feature>
<feature type="transmembrane region" description="Helical" evidence="6">
    <location>
        <begin position="26"/>
        <end position="46"/>
    </location>
</feature>
<reference evidence="9 10" key="1">
    <citation type="submission" date="2019-02" db="EMBL/GenBank/DDBJ databases">
        <authorList>
            <person name="Li Y."/>
        </authorList>
    </citation>
    <scope>NUCLEOTIDE SEQUENCE [LARGE SCALE GENOMIC DNA]</scope>
    <source>
        <strain evidence="9 10">30C10-4-7</strain>
    </source>
</reference>
<keyword evidence="4 6" id="KW-1133">Transmembrane helix</keyword>
<dbReference type="InterPro" id="IPR003838">
    <property type="entry name" value="ABC3_permease_C"/>
</dbReference>
<feature type="transmembrane region" description="Helical" evidence="6">
    <location>
        <begin position="378"/>
        <end position="398"/>
    </location>
</feature>
<keyword evidence="3 6" id="KW-0812">Transmembrane</keyword>
<feature type="transmembrane region" description="Helical" evidence="6">
    <location>
        <begin position="286"/>
        <end position="313"/>
    </location>
</feature>